<feature type="region of interest" description="Disordered" evidence="1">
    <location>
        <begin position="45"/>
        <end position="75"/>
    </location>
</feature>
<keyword evidence="4" id="KW-1185">Reference proteome</keyword>
<comment type="caution">
    <text evidence="3">The sequence shown here is derived from an EMBL/GenBank/DDBJ whole genome shotgun (WGS) entry which is preliminary data.</text>
</comment>
<keyword evidence="2" id="KW-0732">Signal</keyword>
<accession>A0AAD7T581</accession>
<evidence type="ECO:0000256" key="2">
    <source>
        <dbReference type="SAM" id="SignalP"/>
    </source>
</evidence>
<organism evidence="3 4">
    <name type="scientific">Aldrovandia affinis</name>
    <dbReference type="NCBI Taxonomy" id="143900"/>
    <lineage>
        <taxon>Eukaryota</taxon>
        <taxon>Metazoa</taxon>
        <taxon>Chordata</taxon>
        <taxon>Craniata</taxon>
        <taxon>Vertebrata</taxon>
        <taxon>Euteleostomi</taxon>
        <taxon>Actinopterygii</taxon>
        <taxon>Neopterygii</taxon>
        <taxon>Teleostei</taxon>
        <taxon>Notacanthiformes</taxon>
        <taxon>Halosauridae</taxon>
        <taxon>Aldrovandia</taxon>
    </lineage>
</organism>
<evidence type="ECO:0000256" key="1">
    <source>
        <dbReference type="SAM" id="MobiDB-lite"/>
    </source>
</evidence>
<sequence>MSLCSALNLSFLELFCSFISESSTGPLSTTLSVEQKTITSALSTDARLTGSGRPETADNISAPRLPPTPQVKGGGSLIGQPLRELAWRLGGRLQTLAYGCRT</sequence>
<evidence type="ECO:0008006" key="5">
    <source>
        <dbReference type="Google" id="ProtNLM"/>
    </source>
</evidence>
<dbReference type="Proteomes" id="UP001221898">
    <property type="component" value="Unassembled WGS sequence"/>
</dbReference>
<reference evidence="3" key="1">
    <citation type="journal article" date="2023" name="Science">
        <title>Genome structures resolve the early diversification of teleost fishes.</title>
        <authorList>
            <person name="Parey E."/>
            <person name="Louis A."/>
            <person name="Montfort J."/>
            <person name="Bouchez O."/>
            <person name="Roques C."/>
            <person name="Iampietro C."/>
            <person name="Lluch J."/>
            <person name="Castinel A."/>
            <person name="Donnadieu C."/>
            <person name="Desvignes T."/>
            <person name="Floi Bucao C."/>
            <person name="Jouanno E."/>
            <person name="Wen M."/>
            <person name="Mejri S."/>
            <person name="Dirks R."/>
            <person name="Jansen H."/>
            <person name="Henkel C."/>
            <person name="Chen W.J."/>
            <person name="Zahm M."/>
            <person name="Cabau C."/>
            <person name="Klopp C."/>
            <person name="Thompson A.W."/>
            <person name="Robinson-Rechavi M."/>
            <person name="Braasch I."/>
            <person name="Lecointre G."/>
            <person name="Bobe J."/>
            <person name="Postlethwait J.H."/>
            <person name="Berthelot C."/>
            <person name="Roest Crollius H."/>
            <person name="Guiguen Y."/>
        </authorList>
    </citation>
    <scope>NUCLEOTIDE SEQUENCE</scope>
    <source>
        <strain evidence="3">NC1722</strain>
    </source>
</reference>
<proteinExistence type="predicted"/>
<feature type="chain" id="PRO_5042154240" description="Secreted protein" evidence="2">
    <location>
        <begin position="25"/>
        <end position="102"/>
    </location>
</feature>
<dbReference type="AlphaFoldDB" id="A0AAD7T581"/>
<protein>
    <recommendedName>
        <fullName evidence="5">Secreted protein</fullName>
    </recommendedName>
</protein>
<evidence type="ECO:0000313" key="3">
    <source>
        <dbReference type="EMBL" id="KAJ8414007.1"/>
    </source>
</evidence>
<evidence type="ECO:0000313" key="4">
    <source>
        <dbReference type="Proteomes" id="UP001221898"/>
    </source>
</evidence>
<name>A0AAD7T581_9TELE</name>
<gene>
    <name evidence="3" type="ORF">AAFF_G00066050</name>
</gene>
<dbReference type="EMBL" id="JAINUG010000014">
    <property type="protein sequence ID" value="KAJ8414007.1"/>
    <property type="molecule type" value="Genomic_DNA"/>
</dbReference>
<feature type="signal peptide" evidence="2">
    <location>
        <begin position="1"/>
        <end position="24"/>
    </location>
</feature>